<feature type="transmembrane region" description="Helical" evidence="1">
    <location>
        <begin position="108"/>
        <end position="124"/>
    </location>
</feature>
<proteinExistence type="predicted"/>
<gene>
    <name evidence="2" type="ORF">EXIGLDRAFT_271461</name>
</gene>
<name>A0A165DMU0_EXIGL</name>
<evidence type="ECO:0000256" key="1">
    <source>
        <dbReference type="SAM" id="Phobius"/>
    </source>
</evidence>
<organism evidence="2 3">
    <name type="scientific">Exidia glandulosa HHB12029</name>
    <dbReference type="NCBI Taxonomy" id="1314781"/>
    <lineage>
        <taxon>Eukaryota</taxon>
        <taxon>Fungi</taxon>
        <taxon>Dikarya</taxon>
        <taxon>Basidiomycota</taxon>
        <taxon>Agaricomycotina</taxon>
        <taxon>Agaricomycetes</taxon>
        <taxon>Auriculariales</taxon>
        <taxon>Exidiaceae</taxon>
        <taxon>Exidia</taxon>
    </lineage>
</organism>
<keyword evidence="3" id="KW-1185">Reference proteome</keyword>
<reference evidence="2 3" key="1">
    <citation type="journal article" date="2016" name="Mol. Biol. Evol.">
        <title>Comparative Genomics of Early-Diverging Mushroom-Forming Fungi Provides Insights into the Origins of Lignocellulose Decay Capabilities.</title>
        <authorList>
            <person name="Nagy L.G."/>
            <person name="Riley R."/>
            <person name="Tritt A."/>
            <person name="Adam C."/>
            <person name="Daum C."/>
            <person name="Floudas D."/>
            <person name="Sun H."/>
            <person name="Yadav J.S."/>
            <person name="Pangilinan J."/>
            <person name="Larsson K.H."/>
            <person name="Matsuura K."/>
            <person name="Barry K."/>
            <person name="Labutti K."/>
            <person name="Kuo R."/>
            <person name="Ohm R.A."/>
            <person name="Bhattacharya S.S."/>
            <person name="Shirouzu T."/>
            <person name="Yoshinaga Y."/>
            <person name="Martin F.M."/>
            <person name="Grigoriev I.V."/>
            <person name="Hibbett D.S."/>
        </authorList>
    </citation>
    <scope>NUCLEOTIDE SEQUENCE [LARGE SCALE GENOMIC DNA]</scope>
    <source>
        <strain evidence="2 3">HHB12029</strain>
    </source>
</reference>
<dbReference type="Proteomes" id="UP000077266">
    <property type="component" value="Unassembled WGS sequence"/>
</dbReference>
<evidence type="ECO:0000313" key="3">
    <source>
        <dbReference type="Proteomes" id="UP000077266"/>
    </source>
</evidence>
<dbReference type="AlphaFoldDB" id="A0A165DMU0"/>
<keyword evidence="1" id="KW-1133">Transmembrane helix</keyword>
<sequence length="188" mass="21745">MAILRVAHEACRLVNSGENAPRGVPSLTSSSTRVASRVIRNVHGTGQNTYYAPNALSKSRRTFVPVEIVSVPSRARTQLPHLHRPPTWPALGADDFYMLIQCDHRPAMHLWLSLTFWFSFCRSLRFDTRMRRRRNLHHTRLVRDTRDDWNVGEREMVAGERVVSRSRGRESWGPRVNHPPWRVTSLSQ</sequence>
<protein>
    <submittedName>
        <fullName evidence="2">Uncharacterized protein</fullName>
    </submittedName>
</protein>
<keyword evidence="1" id="KW-0472">Membrane</keyword>
<accession>A0A165DMU0</accession>
<evidence type="ECO:0000313" key="2">
    <source>
        <dbReference type="EMBL" id="KZV84934.1"/>
    </source>
</evidence>
<keyword evidence="1" id="KW-0812">Transmembrane</keyword>
<dbReference type="EMBL" id="KV426206">
    <property type="protein sequence ID" value="KZV84934.1"/>
    <property type="molecule type" value="Genomic_DNA"/>
</dbReference>
<dbReference type="InParanoid" id="A0A165DMU0"/>